<comment type="similarity">
    <text evidence="1 2">Belongs to the RNase T2 family.</text>
</comment>
<dbReference type="InterPro" id="IPR036430">
    <property type="entry name" value="RNase_T2-like_sf"/>
</dbReference>
<accession>A0A840N2G2</accession>
<evidence type="ECO:0000256" key="2">
    <source>
        <dbReference type="RuleBase" id="RU004328"/>
    </source>
</evidence>
<reference evidence="3 4" key="1">
    <citation type="submission" date="2020-08" db="EMBL/GenBank/DDBJ databases">
        <title>Genomic Encyclopedia of Type Strains, Phase IV (KMG-IV): sequencing the most valuable type-strain genomes for metagenomic binning, comparative biology and taxonomic classification.</title>
        <authorList>
            <person name="Goeker M."/>
        </authorList>
    </citation>
    <scope>NUCLEOTIDE SEQUENCE [LARGE SCALE GENOMIC DNA]</scope>
    <source>
        <strain evidence="3 4">DSM 17498</strain>
    </source>
</reference>
<dbReference type="Gene3D" id="3.90.730.10">
    <property type="entry name" value="Ribonuclease T2-like"/>
    <property type="match status" value="1"/>
</dbReference>
<dbReference type="CDD" id="cd01062">
    <property type="entry name" value="RNase_T2_prok"/>
    <property type="match status" value="1"/>
</dbReference>
<dbReference type="PROSITE" id="PS00530">
    <property type="entry name" value="RNASE_T2_1"/>
    <property type="match status" value="1"/>
</dbReference>
<dbReference type="GO" id="GO:0003723">
    <property type="term" value="F:RNA binding"/>
    <property type="evidence" value="ECO:0007669"/>
    <property type="project" value="InterPro"/>
</dbReference>
<dbReference type="Proteomes" id="UP000521227">
    <property type="component" value="Unassembled WGS sequence"/>
</dbReference>
<evidence type="ECO:0000313" key="3">
    <source>
        <dbReference type="EMBL" id="MBB5054465.1"/>
    </source>
</evidence>
<dbReference type="GO" id="GO:0033897">
    <property type="term" value="F:ribonuclease T2 activity"/>
    <property type="evidence" value="ECO:0007669"/>
    <property type="project" value="UniProtKB-EC"/>
</dbReference>
<comment type="caution">
    <text evidence="3">The sequence shown here is derived from an EMBL/GenBank/DDBJ whole genome shotgun (WGS) entry which is preliminary data.</text>
</comment>
<evidence type="ECO:0000256" key="1">
    <source>
        <dbReference type="ARBA" id="ARBA00007469"/>
    </source>
</evidence>
<dbReference type="RefSeq" id="WP_184088740.1">
    <property type="nucleotide sequence ID" value="NZ_JACHIJ010000007.1"/>
</dbReference>
<dbReference type="PANTHER" id="PTHR11240:SF22">
    <property type="entry name" value="RIBONUCLEASE T2"/>
    <property type="match status" value="1"/>
</dbReference>
<keyword evidence="3" id="KW-0456">Lyase</keyword>
<dbReference type="GO" id="GO:0006401">
    <property type="term" value="P:RNA catabolic process"/>
    <property type="evidence" value="ECO:0007669"/>
    <property type="project" value="UniProtKB-ARBA"/>
</dbReference>
<dbReference type="Pfam" id="PF00445">
    <property type="entry name" value="Ribonuclease_T2"/>
    <property type="match status" value="1"/>
</dbReference>
<dbReference type="InterPro" id="IPR018188">
    <property type="entry name" value="RNase_T2_His_AS_1"/>
</dbReference>
<protein>
    <submittedName>
        <fullName evidence="3">Ribonuclease T2</fullName>
        <ecNumber evidence="3">4.6.1.19</ecNumber>
    </submittedName>
</protein>
<dbReference type="PANTHER" id="PTHR11240">
    <property type="entry name" value="RIBONUCLEASE T2"/>
    <property type="match status" value="1"/>
</dbReference>
<dbReference type="EC" id="4.6.1.19" evidence="3"/>
<name>A0A840N2G2_9BRAD</name>
<dbReference type="AlphaFoldDB" id="A0A840N2G2"/>
<evidence type="ECO:0000313" key="4">
    <source>
        <dbReference type="Proteomes" id="UP000521227"/>
    </source>
</evidence>
<proteinExistence type="inferred from homology"/>
<dbReference type="SUPFAM" id="SSF55895">
    <property type="entry name" value="Ribonuclease Rh-like"/>
    <property type="match status" value="1"/>
</dbReference>
<organism evidence="3 4">
    <name type="scientific">Afipia massiliensis</name>
    <dbReference type="NCBI Taxonomy" id="211460"/>
    <lineage>
        <taxon>Bacteria</taxon>
        <taxon>Pseudomonadati</taxon>
        <taxon>Pseudomonadota</taxon>
        <taxon>Alphaproteobacteria</taxon>
        <taxon>Hyphomicrobiales</taxon>
        <taxon>Nitrobacteraceae</taxon>
        <taxon>Afipia</taxon>
    </lineage>
</organism>
<dbReference type="EMBL" id="JACHIJ010000007">
    <property type="protein sequence ID" value="MBB5054465.1"/>
    <property type="molecule type" value="Genomic_DNA"/>
</dbReference>
<dbReference type="InterPro" id="IPR001568">
    <property type="entry name" value="RNase_T2-like"/>
</dbReference>
<dbReference type="InterPro" id="IPR039378">
    <property type="entry name" value="RNase_T2_prok"/>
</dbReference>
<gene>
    <name evidence="3" type="ORF">HNQ36_004467</name>
</gene>
<sequence length="247" mass="27199">MFGFRSGSSAAVFSFGFFTDSLFRRFTAPLLGLVMAGVVAGSASAQDHRQNAPGEFDFYVLALSWSPSFCQAASERGNSGRGIQTQCAGRPFSFVVHGLWPQYDRGFPNYCQRPSPRLDRKVMTSMLDLMPAPGLIYNEWDKHGTCSGLGARAYFETTRKARAAVKIPAEYLELADTRLVAPADIEDAFIKVNPGLSSSAIAVTCDSKRLSEVRICMSKDLQFRACEEIDRRACRRDKVVMPPVRGG</sequence>